<dbReference type="RefSeq" id="WP_290359403.1">
    <property type="nucleotide sequence ID" value="NZ_JAUHHC010000003.1"/>
</dbReference>
<dbReference type="EMBL" id="JAUHHC010000003">
    <property type="protein sequence ID" value="MDN3921093.1"/>
    <property type="molecule type" value="Genomic_DNA"/>
</dbReference>
<proteinExistence type="predicted"/>
<dbReference type="InterPro" id="IPR011006">
    <property type="entry name" value="CheY-like_superfamily"/>
</dbReference>
<evidence type="ECO:0000259" key="3">
    <source>
        <dbReference type="PROSITE" id="PS50110"/>
    </source>
</evidence>
<name>A0ABT8DSY1_9BURK</name>
<dbReference type="InterPro" id="IPR050595">
    <property type="entry name" value="Bact_response_regulator"/>
</dbReference>
<dbReference type="PROSITE" id="PS50110">
    <property type="entry name" value="RESPONSE_REGULATORY"/>
    <property type="match status" value="1"/>
</dbReference>
<evidence type="ECO:0000313" key="5">
    <source>
        <dbReference type="Proteomes" id="UP001228044"/>
    </source>
</evidence>
<dbReference type="PANTHER" id="PTHR44591:SF3">
    <property type="entry name" value="RESPONSE REGULATORY DOMAIN-CONTAINING PROTEIN"/>
    <property type="match status" value="1"/>
</dbReference>
<evidence type="ECO:0000256" key="1">
    <source>
        <dbReference type="ARBA" id="ARBA00022553"/>
    </source>
</evidence>
<organism evidence="4 5">
    <name type="scientific">Roseateles violae</name>
    <dbReference type="NCBI Taxonomy" id="3058042"/>
    <lineage>
        <taxon>Bacteria</taxon>
        <taxon>Pseudomonadati</taxon>
        <taxon>Pseudomonadota</taxon>
        <taxon>Betaproteobacteria</taxon>
        <taxon>Burkholderiales</taxon>
        <taxon>Sphaerotilaceae</taxon>
        <taxon>Roseateles</taxon>
    </lineage>
</organism>
<dbReference type="Pfam" id="PF00072">
    <property type="entry name" value="Response_reg"/>
    <property type="match status" value="1"/>
</dbReference>
<dbReference type="PANTHER" id="PTHR44591">
    <property type="entry name" value="STRESS RESPONSE REGULATOR PROTEIN 1"/>
    <property type="match status" value="1"/>
</dbReference>
<dbReference type="Gene3D" id="3.40.50.2300">
    <property type="match status" value="1"/>
</dbReference>
<dbReference type="InterPro" id="IPR001789">
    <property type="entry name" value="Sig_transdc_resp-reg_receiver"/>
</dbReference>
<accession>A0ABT8DSY1</accession>
<sequence length="129" mass="14147">MSKEEVRVVVVDDVPDSAETLAMVLEMDGYTVRTASSGVQALSLIEEFQPLCVLMDIHMPGVSGHELSQRLRQRYGDDIVLIAVTGWGGAEERVSESFARFDHYLRKPVDRELLRKLLPPVAGPAPGAG</sequence>
<keyword evidence="5" id="KW-1185">Reference proteome</keyword>
<dbReference type="Proteomes" id="UP001228044">
    <property type="component" value="Unassembled WGS sequence"/>
</dbReference>
<feature type="modified residue" description="4-aspartylphosphate" evidence="2">
    <location>
        <position position="56"/>
    </location>
</feature>
<reference evidence="4 5" key="1">
    <citation type="submission" date="2023-06" db="EMBL/GenBank/DDBJ databases">
        <title>Pelomonas sp. PFR6 16S ribosomal RNA gene Genome sequencing and assembly.</title>
        <authorList>
            <person name="Woo H."/>
        </authorList>
    </citation>
    <scope>NUCLEOTIDE SEQUENCE [LARGE SCALE GENOMIC DNA]</scope>
    <source>
        <strain evidence="4 5">PFR6</strain>
    </source>
</reference>
<keyword evidence="1 2" id="KW-0597">Phosphoprotein</keyword>
<dbReference type="SMART" id="SM00448">
    <property type="entry name" value="REC"/>
    <property type="match status" value="1"/>
</dbReference>
<dbReference type="SUPFAM" id="SSF52172">
    <property type="entry name" value="CheY-like"/>
    <property type="match status" value="1"/>
</dbReference>
<feature type="domain" description="Response regulatory" evidence="3">
    <location>
        <begin position="7"/>
        <end position="122"/>
    </location>
</feature>
<evidence type="ECO:0000256" key="2">
    <source>
        <dbReference type="PROSITE-ProRule" id="PRU00169"/>
    </source>
</evidence>
<comment type="caution">
    <text evidence="4">The sequence shown here is derived from an EMBL/GenBank/DDBJ whole genome shotgun (WGS) entry which is preliminary data.</text>
</comment>
<protein>
    <submittedName>
        <fullName evidence="4">Response regulator</fullName>
    </submittedName>
</protein>
<gene>
    <name evidence="4" type="ORF">QWJ38_12450</name>
</gene>
<evidence type="ECO:0000313" key="4">
    <source>
        <dbReference type="EMBL" id="MDN3921093.1"/>
    </source>
</evidence>